<dbReference type="GO" id="GO:0046872">
    <property type="term" value="F:metal ion binding"/>
    <property type="evidence" value="ECO:0007669"/>
    <property type="project" value="UniProtKB-KW"/>
</dbReference>
<dbReference type="Proteomes" id="UP000583127">
    <property type="component" value="Unassembled WGS sequence"/>
</dbReference>
<dbReference type="RefSeq" id="WP_169501669.1">
    <property type="nucleotide sequence ID" value="NZ_JABBFZ010000044.1"/>
</dbReference>
<evidence type="ECO:0000313" key="7">
    <source>
        <dbReference type="EMBL" id="NML35493.1"/>
    </source>
</evidence>
<evidence type="ECO:0000256" key="5">
    <source>
        <dbReference type="SAM" id="MobiDB-lite"/>
    </source>
</evidence>
<keyword evidence="1 4" id="KW-0349">Heme</keyword>
<dbReference type="PROSITE" id="PS51007">
    <property type="entry name" value="CYTC"/>
    <property type="match status" value="1"/>
</dbReference>
<protein>
    <recommendedName>
        <fullName evidence="6">Cytochrome c domain-containing protein</fullName>
    </recommendedName>
</protein>
<dbReference type="PROSITE" id="PS51257">
    <property type="entry name" value="PROKAR_LIPOPROTEIN"/>
    <property type="match status" value="1"/>
</dbReference>
<dbReference type="EMBL" id="JABBFZ010000044">
    <property type="protein sequence ID" value="NML35493.1"/>
    <property type="molecule type" value="Genomic_DNA"/>
</dbReference>
<feature type="compositionally biased region" description="Gly residues" evidence="5">
    <location>
        <begin position="35"/>
        <end position="67"/>
    </location>
</feature>
<evidence type="ECO:0000256" key="2">
    <source>
        <dbReference type="ARBA" id="ARBA00022723"/>
    </source>
</evidence>
<reference evidence="7 8" key="1">
    <citation type="submission" date="2020-04" db="EMBL/GenBank/DDBJ databases">
        <title>Paraburkholderia sp. G-4-1-8 isolated from soil.</title>
        <authorList>
            <person name="Dahal R.H."/>
        </authorList>
    </citation>
    <scope>NUCLEOTIDE SEQUENCE [LARGE SCALE GENOMIC DNA]</scope>
    <source>
        <strain evidence="7 8">G-4-1-8</strain>
    </source>
</reference>
<dbReference type="GO" id="GO:0009055">
    <property type="term" value="F:electron transfer activity"/>
    <property type="evidence" value="ECO:0007669"/>
    <property type="project" value="InterPro"/>
</dbReference>
<name>A0A7Y0FGW7_9BURK</name>
<gene>
    <name evidence="7" type="ORF">HHL14_32360</name>
</gene>
<evidence type="ECO:0000313" key="8">
    <source>
        <dbReference type="Proteomes" id="UP000583127"/>
    </source>
</evidence>
<keyword evidence="2 4" id="KW-0479">Metal-binding</keyword>
<evidence type="ECO:0000259" key="6">
    <source>
        <dbReference type="PROSITE" id="PS51007"/>
    </source>
</evidence>
<sequence>MRTELPKHSAGAGRGWGARVAIALLVMTLAACGGEGSSTGSTGSGGGPGSEGGPNNGSTGGTTGSGTGSTSSVRPLALPVELLSDGNQPYVAEVVLNLTEASVGSATQLAFTCHRCGFFGAPEWEKTSRPPTKIKASVRVLGGVDTSQDAAVPWVDITDQNVQMPAPERLQGGLSVSGLYTARIQLALDAATRARLTAAEGGNRIQFRFNGTDGESNGYRILKLDFQDAAGQGLSVNPVQQADIATEKNQSYAAADVAAGAVLWNKGAYLKKSSIVLRTINASCASCHAEAGRDLQYFNYSNNAITQRAHFHGLSDTEARQIVAYVRSNQADAVHVPQASPWNPPYQPGPGLDSRDIRQWAAGAGLDAVIETPTAALNALFGADPKGTQITVTQQMVDNLMDPSQVNNTRETATSLQFPDWNAWLPSISPEDAWPDSKASGQSNSKGSFNQGEAFSADSATYSVVRQPKQVMAQLDAWLASHKGNTWGDWSHLSDSDRYAAFNLMQNLGWEAYRFAGGGRSNHVASTGAYGSQVAADNLLSFGDATTMALNPIGTNYNSFVERAELSITQWEIVQQWNLVQKYGLEGNQKWFVPGPGTTPTSFKGIGEVRGWALQTPGLFFVAPHMTYQPSTDTNNLTIFEWEDPKNPVGSYYRTNLWYDLTMVTNPGAARQFSNYPVDWGYHTLFSGMLSDIVRSMGTADALALAQTHELREVQVKAKQGQQGFNDLALSIPYTDGSTWDNIPDGGEHGRAGALLQLIPAGWVFVSPEDGTSRYADLNALQPGLYNQIVNGSFFQFNNLLGPQSGHPVSDWRRCDPNLVTVNGFMEPYFSGRFCMDRARSVLGVNSSGKHFLNGGGMNTTSTLLLYSALKGQQLGVDSARLTDFNNWINQMWPEQ</sequence>
<dbReference type="SUPFAM" id="SSF46626">
    <property type="entry name" value="Cytochrome c"/>
    <property type="match status" value="1"/>
</dbReference>
<feature type="domain" description="Cytochrome c" evidence="6">
    <location>
        <begin position="255"/>
        <end position="429"/>
    </location>
</feature>
<organism evidence="7 8">
    <name type="scientific">Paraburkholderia antibiotica</name>
    <dbReference type="NCBI Taxonomy" id="2728839"/>
    <lineage>
        <taxon>Bacteria</taxon>
        <taxon>Pseudomonadati</taxon>
        <taxon>Pseudomonadota</taxon>
        <taxon>Betaproteobacteria</taxon>
        <taxon>Burkholderiales</taxon>
        <taxon>Burkholderiaceae</taxon>
        <taxon>Paraburkholderia</taxon>
    </lineage>
</organism>
<dbReference type="InterPro" id="IPR036909">
    <property type="entry name" value="Cyt_c-like_dom_sf"/>
</dbReference>
<comment type="caution">
    <text evidence="7">The sequence shown here is derived from an EMBL/GenBank/DDBJ whole genome shotgun (WGS) entry which is preliminary data.</text>
</comment>
<keyword evidence="8" id="KW-1185">Reference proteome</keyword>
<feature type="region of interest" description="Disordered" evidence="5">
    <location>
        <begin position="429"/>
        <end position="452"/>
    </location>
</feature>
<evidence type="ECO:0000256" key="1">
    <source>
        <dbReference type="ARBA" id="ARBA00022617"/>
    </source>
</evidence>
<evidence type="ECO:0000256" key="4">
    <source>
        <dbReference type="PROSITE-ProRule" id="PRU00433"/>
    </source>
</evidence>
<proteinExistence type="predicted"/>
<keyword evidence="3 4" id="KW-0408">Iron</keyword>
<evidence type="ECO:0000256" key="3">
    <source>
        <dbReference type="ARBA" id="ARBA00023004"/>
    </source>
</evidence>
<accession>A0A7Y0FGW7</accession>
<feature type="region of interest" description="Disordered" evidence="5">
    <location>
        <begin position="35"/>
        <end position="73"/>
    </location>
</feature>
<dbReference type="GO" id="GO:0020037">
    <property type="term" value="F:heme binding"/>
    <property type="evidence" value="ECO:0007669"/>
    <property type="project" value="InterPro"/>
</dbReference>
<dbReference type="InterPro" id="IPR009056">
    <property type="entry name" value="Cyt_c-like_dom"/>
</dbReference>
<dbReference type="AlphaFoldDB" id="A0A7Y0FGW7"/>
<feature type="compositionally biased region" description="Polar residues" evidence="5">
    <location>
        <begin position="439"/>
        <end position="452"/>
    </location>
</feature>